<gene>
    <name evidence="1" type="ORF">FQN60_008829</name>
</gene>
<dbReference type="EMBL" id="VOFY01000020">
    <property type="protein sequence ID" value="KAA8582089.1"/>
    <property type="molecule type" value="Genomic_DNA"/>
</dbReference>
<dbReference type="InterPro" id="IPR036397">
    <property type="entry name" value="RNaseH_sf"/>
</dbReference>
<keyword evidence="2" id="KW-1185">Reference proteome</keyword>
<evidence type="ECO:0008006" key="3">
    <source>
        <dbReference type="Google" id="ProtNLM"/>
    </source>
</evidence>
<name>A0A5J5CML6_9PERO</name>
<sequence length="170" mass="19587">EEILRRQSTIDHRVARNVWRKKTRRLAAIELRRIKRKVTRNPFTSNATIFQKCNLTGVSRRCFSGLRDMAQRYMAGSLMGTELQFRSDTGKVGYWYGTMLHPTHPLTQLLASKGLKDDGIMTWPPSSSDLNPIENLWALLKCEIYTEGRQYTSLDNIWEALVAAALRVDQ</sequence>
<dbReference type="Gene3D" id="3.30.420.10">
    <property type="entry name" value="Ribonuclease H-like superfamily/Ribonuclease H"/>
    <property type="match status" value="1"/>
</dbReference>
<evidence type="ECO:0000313" key="2">
    <source>
        <dbReference type="Proteomes" id="UP000327493"/>
    </source>
</evidence>
<dbReference type="AlphaFoldDB" id="A0A5J5CML6"/>
<accession>A0A5J5CML6</accession>
<comment type="caution">
    <text evidence="1">The sequence shown here is derived from an EMBL/GenBank/DDBJ whole genome shotgun (WGS) entry which is preliminary data.</text>
</comment>
<evidence type="ECO:0000313" key="1">
    <source>
        <dbReference type="EMBL" id="KAA8582089.1"/>
    </source>
</evidence>
<dbReference type="Proteomes" id="UP000327493">
    <property type="component" value="Chromosome 20"/>
</dbReference>
<proteinExistence type="predicted"/>
<organism evidence="1 2">
    <name type="scientific">Etheostoma spectabile</name>
    <name type="common">orangethroat darter</name>
    <dbReference type="NCBI Taxonomy" id="54343"/>
    <lineage>
        <taxon>Eukaryota</taxon>
        <taxon>Metazoa</taxon>
        <taxon>Chordata</taxon>
        <taxon>Craniata</taxon>
        <taxon>Vertebrata</taxon>
        <taxon>Euteleostomi</taxon>
        <taxon>Actinopterygii</taxon>
        <taxon>Neopterygii</taxon>
        <taxon>Teleostei</taxon>
        <taxon>Neoteleostei</taxon>
        <taxon>Acanthomorphata</taxon>
        <taxon>Eupercaria</taxon>
        <taxon>Perciformes</taxon>
        <taxon>Percoidei</taxon>
        <taxon>Percidae</taxon>
        <taxon>Etheostomatinae</taxon>
        <taxon>Etheostoma</taxon>
    </lineage>
</organism>
<reference evidence="1 2" key="1">
    <citation type="submission" date="2019-08" db="EMBL/GenBank/DDBJ databases">
        <title>A chromosome-level genome assembly, high-density linkage maps, and genome scans reveal the genomic architecture of hybrid incompatibilities underlying speciation via character displacement in darters (Percidae: Etheostominae).</title>
        <authorList>
            <person name="Moran R.L."/>
            <person name="Catchen J.M."/>
            <person name="Fuller R.C."/>
        </authorList>
    </citation>
    <scope>NUCLEOTIDE SEQUENCE [LARGE SCALE GENOMIC DNA]</scope>
    <source>
        <strain evidence="1">EspeVRDwgs_2016</strain>
        <tissue evidence="1">Muscle</tissue>
    </source>
</reference>
<feature type="non-terminal residue" evidence="1">
    <location>
        <position position="1"/>
    </location>
</feature>
<protein>
    <recommendedName>
        <fullName evidence="3">Tc1-like transposase DDE domain-containing protein</fullName>
    </recommendedName>
</protein>
<dbReference type="GO" id="GO:0003676">
    <property type="term" value="F:nucleic acid binding"/>
    <property type="evidence" value="ECO:0007669"/>
    <property type="project" value="InterPro"/>
</dbReference>